<dbReference type="Proteomes" id="UP000054997">
    <property type="component" value="Unassembled WGS sequence"/>
</dbReference>
<sequence length="258" mass="30028">MDADLSYGPEHIPKLLFPLINNEADITLASPYHKDGLVKNVPKQRAVLSKWGNRLLAKGIGGQISTVTCVVRGFKREIVNQLELVNDGKELHLEIIQKAQMMGFRIMEIPASLIWKDKKRGRSKNKGFLPDIAVFKMRRTILSHLIFNYITNPGLLLFIPMFILIMNIIIGLGIMGYFYFENLHQLHLSYFQTLRQTLLNGQLTFIVMLFSFIALMIFSVFYFLSFQLKHYFEELYTLQIRLNEKITHFLEINNQEIK</sequence>
<dbReference type="STRING" id="45068.Llon_0746"/>
<dbReference type="PATRIC" id="fig|45068.5.peg.794"/>
<dbReference type="OrthoDB" id="9802649at2"/>
<gene>
    <name evidence="6" type="ORF">Llon_0746</name>
</gene>
<keyword evidence="4" id="KW-0472">Membrane</keyword>
<dbReference type="Gene3D" id="3.90.550.10">
    <property type="entry name" value="Spore Coat Polysaccharide Biosynthesis Protein SpsA, Chain A"/>
    <property type="match status" value="1"/>
</dbReference>
<protein>
    <recommendedName>
        <fullName evidence="5">Glycosyltransferase 2-like domain-containing protein</fullName>
    </recommendedName>
</protein>
<evidence type="ECO:0000256" key="1">
    <source>
        <dbReference type="ARBA" id="ARBA00006739"/>
    </source>
</evidence>
<dbReference type="GO" id="GO:0004582">
    <property type="term" value="F:dolichyl-phosphate beta-D-mannosyltransferase activity"/>
    <property type="evidence" value="ECO:0007669"/>
    <property type="project" value="InterPro"/>
</dbReference>
<proteinExistence type="inferred from homology"/>
<dbReference type="PANTHER" id="PTHR43398:SF1">
    <property type="entry name" value="DOLICHOL-PHOSPHATE MANNOSYLTRANSFERASE SUBUNIT 1"/>
    <property type="match status" value="1"/>
</dbReference>
<dbReference type="PANTHER" id="PTHR43398">
    <property type="entry name" value="DOLICHOL-PHOSPHATE MANNOSYLTRANSFERASE SUBUNIT 1"/>
    <property type="match status" value="1"/>
</dbReference>
<name>A0A0W0VNS3_9GAMM</name>
<comment type="similarity">
    <text evidence="1">Belongs to the glycosyltransferase 2 family.</text>
</comment>
<feature type="transmembrane region" description="Helical" evidence="4">
    <location>
        <begin position="200"/>
        <end position="224"/>
    </location>
</feature>
<keyword evidence="4" id="KW-0812">Transmembrane</keyword>
<keyword evidence="2" id="KW-0328">Glycosyltransferase</keyword>
<dbReference type="InterPro" id="IPR001173">
    <property type="entry name" value="Glyco_trans_2-like"/>
</dbReference>
<dbReference type="InterPro" id="IPR039528">
    <property type="entry name" value="DPM1-like"/>
</dbReference>
<accession>A0A0W0VNS3</accession>
<dbReference type="GO" id="GO:0016020">
    <property type="term" value="C:membrane"/>
    <property type="evidence" value="ECO:0007669"/>
    <property type="project" value="GOC"/>
</dbReference>
<evidence type="ECO:0000256" key="3">
    <source>
        <dbReference type="ARBA" id="ARBA00022679"/>
    </source>
</evidence>
<feature type="domain" description="Glycosyltransferase 2-like" evidence="5">
    <location>
        <begin position="1"/>
        <end position="81"/>
    </location>
</feature>
<comment type="caution">
    <text evidence="6">The sequence shown here is derived from an EMBL/GenBank/DDBJ whole genome shotgun (WGS) entry which is preliminary data.</text>
</comment>
<dbReference type="EMBL" id="LNYK01000014">
    <property type="protein sequence ID" value="KTD21581.1"/>
    <property type="molecule type" value="Genomic_DNA"/>
</dbReference>
<evidence type="ECO:0000259" key="5">
    <source>
        <dbReference type="Pfam" id="PF00535"/>
    </source>
</evidence>
<evidence type="ECO:0000313" key="6">
    <source>
        <dbReference type="EMBL" id="KTD21581.1"/>
    </source>
</evidence>
<dbReference type="SUPFAM" id="SSF53448">
    <property type="entry name" value="Nucleotide-diphospho-sugar transferases"/>
    <property type="match status" value="1"/>
</dbReference>
<feature type="transmembrane region" description="Helical" evidence="4">
    <location>
        <begin position="155"/>
        <end position="180"/>
    </location>
</feature>
<keyword evidence="4" id="KW-1133">Transmembrane helix</keyword>
<evidence type="ECO:0000313" key="7">
    <source>
        <dbReference type="Proteomes" id="UP000054997"/>
    </source>
</evidence>
<evidence type="ECO:0000256" key="4">
    <source>
        <dbReference type="SAM" id="Phobius"/>
    </source>
</evidence>
<dbReference type="AlphaFoldDB" id="A0A0W0VNS3"/>
<keyword evidence="7" id="KW-1185">Reference proteome</keyword>
<evidence type="ECO:0000256" key="2">
    <source>
        <dbReference type="ARBA" id="ARBA00022676"/>
    </source>
</evidence>
<dbReference type="InterPro" id="IPR029044">
    <property type="entry name" value="Nucleotide-diphossugar_trans"/>
</dbReference>
<dbReference type="Pfam" id="PF00535">
    <property type="entry name" value="Glycos_transf_2"/>
    <property type="match status" value="1"/>
</dbReference>
<organism evidence="6 7">
    <name type="scientific">Legionella londiniensis</name>
    <dbReference type="NCBI Taxonomy" id="45068"/>
    <lineage>
        <taxon>Bacteria</taxon>
        <taxon>Pseudomonadati</taxon>
        <taxon>Pseudomonadota</taxon>
        <taxon>Gammaproteobacteria</taxon>
        <taxon>Legionellales</taxon>
        <taxon>Legionellaceae</taxon>
        <taxon>Legionella</taxon>
    </lineage>
</organism>
<keyword evidence="3" id="KW-0808">Transferase</keyword>
<dbReference type="GO" id="GO:0009247">
    <property type="term" value="P:glycolipid biosynthetic process"/>
    <property type="evidence" value="ECO:0007669"/>
    <property type="project" value="TreeGrafter"/>
</dbReference>
<reference evidence="6 7" key="1">
    <citation type="submission" date="2015-11" db="EMBL/GenBank/DDBJ databases">
        <title>Genomic analysis of 38 Legionella species identifies large and diverse effector repertoires.</title>
        <authorList>
            <person name="Burstein D."/>
            <person name="Amaro F."/>
            <person name="Zusman T."/>
            <person name="Lifshitz Z."/>
            <person name="Cohen O."/>
            <person name="Gilbert J.A."/>
            <person name="Pupko T."/>
            <person name="Shuman H.A."/>
            <person name="Segal G."/>
        </authorList>
    </citation>
    <scope>NUCLEOTIDE SEQUENCE [LARGE SCALE GENOMIC DNA]</scope>
    <source>
        <strain evidence="6 7">ATCC 49505</strain>
    </source>
</reference>